<feature type="compositionally biased region" description="Basic and acidic residues" evidence="4">
    <location>
        <begin position="93"/>
        <end position="102"/>
    </location>
</feature>
<feature type="region of interest" description="Disordered" evidence="4">
    <location>
        <begin position="1"/>
        <end position="133"/>
    </location>
</feature>
<dbReference type="Pfam" id="PF12796">
    <property type="entry name" value="Ank_2"/>
    <property type="match status" value="2"/>
</dbReference>
<feature type="compositionally biased region" description="Basic and acidic residues" evidence="4">
    <location>
        <begin position="176"/>
        <end position="185"/>
    </location>
</feature>
<name>A0A934WAE8_9BURK</name>
<dbReference type="SUPFAM" id="SSF48403">
    <property type="entry name" value="Ankyrin repeat"/>
    <property type="match status" value="4"/>
</dbReference>
<feature type="repeat" description="ANK" evidence="3">
    <location>
        <begin position="231"/>
        <end position="269"/>
    </location>
</feature>
<reference evidence="5" key="1">
    <citation type="submission" date="2021-01" db="EMBL/GenBank/DDBJ databases">
        <title>Genome sequence of strain Noviherbaspirillum sp. DKR-6.</title>
        <authorList>
            <person name="Chaudhary D.K."/>
        </authorList>
    </citation>
    <scope>NUCLEOTIDE SEQUENCE</scope>
    <source>
        <strain evidence="5">DKR-6</strain>
    </source>
</reference>
<comment type="caution">
    <text evidence="5">The sequence shown here is derived from an EMBL/GenBank/DDBJ whole genome shotgun (WGS) entry which is preliminary data.</text>
</comment>
<feature type="compositionally biased region" description="Low complexity" evidence="4">
    <location>
        <begin position="1"/>
        <end position="13"/>
    </location>
</feature>
<organism evidence="5 6">
    <name type="scientific">Noviherbaspirillum pedocola</name>
    <dbReference type="NCBI Taxonomy" id="2801341"/>
    <lineage>
        <taxon>Bacteria</taxon>
        <taxon>Pseudomonadati</taxon>
        <taxon>Pseudomonadota</taxon>
        <taxon>Betaproteobacteria</taxon>
        <taxon>Burkholderiales</taxon>
        <taxon>Oxalobacteraceae</taxon>
        <taxon>Noviherbaspirillum</taxon>
    </lineage>
</organism>
<evidence type="ECO:0000256" key="2">
    <source>
        <dbReference type="ARBA" id="ARBA00023043"/>
    </source>
</evidence>
<feature type="repeat" description="ANK" evidence="3">
    <location>
        <begin position="746"/>
        <end position="768"/>
    </location>
</feature>
<dbReference type="InterPro" id="IPR002110">
    <property type="entry name" value="Ankyrin_rpt"/>
</dbReference>
<dbReference type="RefSeq" id="WP_200598219.1">
    <property type="nucleotide sequence ID" value="NZ_JAEPBG010000028.1"/>
</dbReference>
<dbReference type="PANTHER" id="PTHR24198">
    <property type="entry name" value="ANKYRIN REPEAT AND PROTEIN KINASE DOMAIN-CONTAINING PROTEIN"/>
    <property type="match status" value="1"/>
</dbReference>
<sequence length="1123" mass="118312">MQGLPSSSSHSSSDTAQQQPLEPRQTPPPAQPAGNQQPSHPDAALQPNVATPPGAPGLLHAVPAAPQAATAPLLAPAPGMHSGQKRATPDGGSEPRDTDNPKRPRTATSAATPPRRQSRDADDPDKNALPHPSRYDLYASSFAIYNDADGMDVDQPTSSAASSNGAGNTSPWQRQPRLETTHSPRQLIELRKDQRYAELPSLITALVFADPHMFYNALTEEHDDVNATDQYGCTALHYAAALGLGDTADTVDAVHALLQCGIEINAINTDGKTALHYAAANGAQAVTNALLAYSGRVINAIDNEERTALLHAVAHGHIAIADALLAQHDIQVNIADSEGNTALMYAVKHACSSPGHEPEALIGKLLGIGNIDVNRSDLKGNTPLLHAVSGGKTEIALMLLRAPRIDVSARNAAGKTAIMLACNDAALIGSLLSSPGIDVNACDNKGSTALIRALESREYEKAWQLLRAPGIDVNVKNQKGHTAFSWAFEDQNGAVAALLFARVDHIIASARQHDDAALALTAAAGETATVSSLLGKPDVNVNAVHANNLTALMLAAANGHPDIVRVLLAAPGIDVNATDAAGFTALMLAAEMGCEATVRLLLDARGIDVHASSANDHTALALAAAQGHGAIVKALLHMPGGERASTPMEESSAFGHAWKKGHADIMRMLLARPEIGIDVLRGSISPCAFLRDETDLRKFFALTHFMDMERRATEALLLEAAMKNNESAVRLLVAMPGININCTDISGMTALMHAAQHGHRSMVRMLLSVPGIRLDIGEGTEDGTAADLARKNWHDDICKELRDHASLMSLPFQKLQSVFEAVFARAAIHREASTEQISRIDEICERLESGTCAAADIAAFSEFAVILPSAVRQRFARSLAFGFITGHFREADGSLTETCAAFIGDKVLRMRFDEIAYAVSAATANINLYRSDRFNLLGFAAASGNVRMIRALVRLGAHVDLPSPNGETAFAIAIENRQWQACAELVACGAQATLPLHDGRPALYHIVGAACAAGQPEAPLIDLLRELRARDIPFDIPFRSRSATQANAAPLSTPIALLGAVDLLERHAGLAGPAGNGNGDGNGNEGPNGRPPVSTADTSAGLSATYLNRKPADESGGAPAPAQ</sequence>
<accession>A0A934WAE8</accession>
<dbReference type="PROSITE" id="PS50297">
    <property type="entry name" value="ANK_REP_REGION"/>
    <property type="match status" value="3"/>
</dbReference>
<dbReference type="Proteomes" id="UP000622890">
    <property type="component" value="Unassembled WGS sequence"/>
</dbReference>
<feature type="compositionally biased region" description="Gly residues" evidence="4">
    <location>
        <begin position="1072"/>
        <end position="1086"/>
    </location>
</feature>
<evidence type="ECO:0000313" key="6">
    <source>
        <dbReference type="Proteomes" id="UP000622890"/>
    </source>
</evidence>
<feature type="repeat" description="ANK" evidence="3">
    <location>
        <begin position="547"/>
        <end position="580"/>
    </location>
</feature>
<dbReference type="AlphaFoldDB" id="A0A934WAE8"/>
<keyword evidence="6" id="KW-1185">Reference proteome</keyword>
<evidence type="ECO:0000313" key="5">
    <source>
        <dbReference type="EMBL" id="MBK4738849.1"/>
    </source>
</evidence>
<evidence type="ECO:0000256" key="4">
    <source>
        <dbReference type="SAM" id="MobiDB-lite"/>
    </source>
</evidence>
<feature type="compositionally biased region" description="Polar residues" evidence="4">
    <location>
        <begin position="1095"/>
        <end position="1106"/>
    </location>
</feature>
<feature type="repeat" description="ANK" evidence="3">
    <location>
        <begin position="270"/>
        <end position="303"/>
    </location>
</feature>
<dbReference type="Pfam" id="PF13857">
    <property type="entry name" value="Ank_5"/>
    <property type="match status" value="1"/>
</dbReference>
<keyword evidence="1" id="KW-0677">Repeat</keyword>
<feature type="region of interest" description="Disordered" evidence="4">
    <location>
        <begin position="1071"/>
        <end position="1123"/>
    </location>
</feature>
<dbReference type="EMBL" id="JAEPBG010000028">
    <property type="protein sequence ID" value="MBK4738849.1"/>
    <property type="molecule type" value="Genomic_DNA"/>
</dbReference>
<dbReference type="InterPro" id="IPR036770">
    <property type="entry name" value="Ankyrin_rpt-contain_sf"/>
</dbReference>
<feature type="compositionally biased region" description="Low complexity" evidence="4">
    <location>
        <begin position="58"/>
        <end position="78"/>
    </location>
</feature>
<gene>
    <name evidence="5" type="ORF">JJB74_29915</name>
</gene>
<feature type="compositionally biased region" description="Basic and acidic residues" evidence="4">
    <location>
        <begin position="117"/>
        <end position="128"/>
    </location>
</feature>
<dbReference type="PROSITE" id="PS50088">
    <property type="entry name" value="ANK_REPEAT"/>
    <property type="match status" value="4"/>
</dbReference>
<dbReference type="Gene3D" id="1.25.40.20">
    <property type="entry name" value="Ankyrin repeat-containing domain"/>
    <property type="match status" value="6"/>
</dbReference>
<evidence type="ECO:0000256" key="1">
    <source>
        <dbReference type="ARBA" id="ARBA00022737"/>
    </source>
</evidence>
<evidence type="ECO:0000256" key="3">
    <source>
        <dbReference type="PROSITE-ProRule" id="PRU00023"/>
    </source>
</evidence>
<feature type="compositionally biased region" description="Low complexity" evidence="4">
    <location>
        <begin position="157"/>
        <end position="170"/>
    </location>
</feature>
<dbReference type="Pfam" id="PF13637">
    <property type="entry name" value="Ank_4"/>
    <property type="match status" value="2"/>
</dbReference>
<proteinExistence type="predicted"/>
<dbReference type="PANTHER" id="PTHR24198:SF165">
    <property type="entry name" value="ANKYRIN REPEAT-CONTAINING PROTEIN-RELATED"/>
    <property type="match status" value="1"/>
</dbReference>
<keyword evidence="2 3" id="KW-0040">ANK repeat</keyword>
<dbReference type="SMART" id="SM00248">
    <property type="entry name" value="ANK"/>
    <property type="match status" value="16"/>
</dbReference>
<feature type="region of interest" description="Disordered" evidence="4">
    <location>
        <begin position="149"/>
        <end position="185"/>
    </location>
</feature>
<protein>
    <submittedName>
        <fullName evidence="5">Ankyrin repeat domain-containing protein</fullName>
    </submittedName>
</protein>